<proteinExistence type="predicted"/>
<evidence type="ECO:0000313" key="1">
    <source>
        <dbReference type="EMBL" id="EKD13179.1"/>
    </source>
</evidence>
<sequence>MAGPRPQRGLVHQYVPSELTAFEHKPYFPPSAPQNIILFIGWGTSSLLKDAYELSECVTYFGGIKTGKIVLMGHATGCQDIMEYLTGTFNRSRPKIDGGTLQGTRSDRQALLCDLEPEYYESSCPMAQGLIDQREGREMVLTWKMKGILSFANRATTENFIFVDSESFRENSQRRVYSFRVPGPKLAPGLHSAGFRARGA</sequence>
<dbReference type="AlphaFoldDB" id="K1XL66"/>
<organism evidence="1 2">
    <name type="scientific">Marssonina brunnea f. sp. multigermtubi (strain MB_m1)</name>
    <name type="common">Marssonina leaf spot fungus</name>
    <dbReference type="NCBI Taxonomy" id="1072389"/>
    <lineage>
        <taxon>Eukaryota</taxon>
        <taxon>Fungi</taxon>
        <taxon>Dikarya</taxon>
        <taxon>Ascomycota</taxon>
        <taxon>Pezizomycotina</taxon>
        <taxon>Leotiomycetes</taxon>
        <taxon>Helotiales</taxon>
        <taxon>Drepanopezizaceae</taxon>
        <taxon>Drepanopeziza</taxon>
    </lineage>
</organism>
<dbReference type="InterPro" id="IPR013744">
    <property type="entry name" value="SidJ"/>
</dbReference>
<evidence type="ECO:0000313" key="2">
    <source>
        <dbReference type="Proteomes" id="UP000006753"/>
    </source>
</evidence>
<dbReference type="RefSeq" id="XP_007296511.1">
    <property type="nucleotide sequence ID" value="XM_007296449.1"/>
</dbReference>
<dbReference type="KEGG" id="mbe:MBM_08622"/>
<protein>
    <submittedName>
        <fullName evidence="1">Uncharacterized protein</fullName>
    </submittedName>
</protein>
<dbReference type="Proteomes" id="UP000006753">
    <property type="component" value="Unassembled WGS sequence"/>
</dbReference>
<dbReference type="PANTHER" id="PTHR31591">
    <property type="entry name" value="UPF0613 PROTEIN PB24D3.06C"/>
    <property type="match status" value="1"/>
</dbReference>
<dbReference type="EMBL" id="JH921451">
    <property type="protein sequence ID" value="EKD13179.1"/>
    <property type="molecule type" value="Genomic_DNA"/>
</dbReference>
<dbReference type="InParanoid" id="K1XL66"/>
<dbReference type="PANTHER" id="PTHR31591:SF7">
    <property type="entry name" value="DUF1749-DOMAIN-CONTAINING PROTEIN"/>
    <property type="match status" value="1"/>
</dbReference>
<dbReference type="HOGENOM" id="CLU_1366498_0_0_1"/>
<reference evidence="1 2" key="1">
    <citation type="journal article" date="2012" name="BMC Genomics">
        <title>Sequencing the genome of Marssonina brunnea reveals fungus-poplar co-evolution.</title>
        <authorList>
            <person name="Zhu S."/>
            <person name="Cao Y.-Z."/>
            <person name="Jiang C."/>
            <person name="Tan B.-Y."/>
            <person name="Wang Z."/>
            <person name="Feng S."/>
            <person name="Zhang L."/>
            <person name="Su X.-H."/>
            <person name="Brejova B."/>
            <person name="Vinar T."/>
            <person name="Xu M."/>
            <person name="Wang M.-X."/>
            <person name="Zhang S.-G."/>
            <person name="Huang M.-R."/>
            <person name="Wu R."/>
            <person name="Zhou Y."/>
        </authorList>
    </citation>
    <scope>NUCLEOTIDE SEQUENCE [LARGE SCALE GENOMIC DNA]</scope>
    <source>
        <strain evidence="1 2">MB_m1</strain>
    </source>
</reference>
<accession>K1XL66</accession>
<dbReference type="GeneID" id="18764557"/>
<keyword evidence="2" id="KW-1185">Reference proteome</keyword>
<name>K1XL66_MARBU</name>
<gene>
    <name evidence="1" type="ORF">MBM_08622</name>
</gene>
<dbReference type="OrthoDB" id="10034502at2759"/>
<dbReference type="InterPro" id="IPR029058">
    <property type="entry name" value="AB_hydrolase_fold"/>
</dbReference>
<dbReference type="Pfam" id="PF08538">
    <property type="entry name" value="DUF1749"/>
    <property type="match status" value="1"/>
</dbReference>
<dbReference type="Gene3D" id="3.40.50.1820">
    <property type="entry name" value="alpha/beta hydrolase"/>
    <property type="match status" value="1"/>
</dbReference>